<dbReference type="GO" id="GO:0003677">
    <property type="term" value="F:DNA binding"/>
    <property type="evidence" value="ECO:0007669"/>
    <property type="project" value="UniProtKB-KW"/>
</dbReference>
<evidence type="ECO:0000256" key="1">
    <source>
        <dbReference type="ARBA" id="ARBA00022490"/>
    </source>
</evidence>
<dbReference type="SUPFAM" id="SSF52540">
    <property type="entry name" value="P-loop containing nucleoside triphosphate hydrolases"/>
    <property type="match status" value="1"/>
</dbReference>
<dbReference type="EC" id="3.6.4.12" evidence="10"/>
<dbReference type="InterPro" id="IPR004605">
    <property type="entry name" value="DNA_helicase_Holl-junc_RuvB"/>
</dbReference>
<dbReference type="OrthoDB" id="240711at2"/>
<name>A0A1U9NK02_9BACT</name>
<dbReference type="InterPro" id="IPR003593">
    <property type="entry name" value="AAA+_ATPase"/>
</dbReference>
<keyword evidence="11" id="KW-1185">Reference proteome</keyword>
<evidence type="ECO:0000256" key="8">
    <source>
        <dbReference type="ARBA" id="ARBA00023204"/>
    </source>
</evidence>
<protein>
    <submittedName>
        <fullName evidence="10">Holliday junction ATP-dependent DNA helicase RuvB</fullName>
        <ecNumber evidence="10">3.6.4.12</ecNumber>
    </submittedName>
</protein>
<evidence type="ECO:0000313" key="11">
    <source>
        <dbReference type="Proteomes" id="UP000189674"/>
    </source>
</evidence>
<keyword evidence="7" id="KW-0233">DNA recombination</keyword>
<dbReference type="InterPro" id="IPR036388">
    <property type="entry name" value="WH-like_DNA-bd_sf"/>
</dbReference>
<dbReference type="InterPro" id="IPR008823">
    <property type="entry name" value="RuvB_wg_C"/>
</dbReference>
<dbReference type="STRING" id="1936003.STSP2_01407"/>
<evidence type="ECO:0000256" key="7">
    <source>
        <dbReference type="ARBA" id="ARBA00023172"/>
    </source>
</evidence>
<dbReference type="InterPro" id="IPR036390">
    <property type="entry name" value="WH_DNA-bd_sf"/>
</dbReference>
<dbReference type="Gene3D" id="1.10.8.60">
    <property type="match status" value="1"/>
</dbReference>
<evidence type="ECO:0000256" key="2">
    <source>
        <dbReference type="ARBA" id="ARBA00022741"/>
    </source>
</evidence>
<dbReference type="Pfam" id="PF05496">
    <property type="entry name" value="RuvB_N"/>
    <property type="match status" value="1"/>
</dbReference>
<dbReference type="AlphaFoldDB" id="A0A1U9NK02"/>
<dbReference type="PANTHER" id="PTHR42848">
    <property type="match status" value="1"/>
</dbReference>
<dbReference type="CDD" id="cd00009">
    <property type="entry name" value="AAA"/>
    <property type="match status" value="1"/>
</dbReference>
<keyword evidence="1" id="KW-0963">Cytoplasm</keyword>
<dbReference type="PANTHER" id="PTHR42848:SF1">
    <property type="entry name" value="HOLLIDAY JUNCTION BRANCH MIGRATION COMPLEX SUBUNIT RUVB"/>
    <property type="match status" value="1"/>
</dbReference>
<dbReference type="EMBL" id="CP019791">
    <property type="protein sequence ID" value="AQT68251.1"/>
    <property type="molecule type" value="Genomic_DNA"/>
</dbReference>
<organism evidence="10 11">
    <name type="scientific">Anaerohalosphaera lusitana</name>
    <dbReference type="NCBI Taxonomy" id="1936003"/>
    <lineage>
        <taxon>Bacteria</taxon>
        <taxon>Pseudomonadati</taxon>
        <taxon>Planctomycetota</taxon>
        <taxon>Phycisphaerae</taxon>
        <taxon>Sedimentisphaerales</taxon>
        <taxon>Anaerohalosphaeraceae</taxon>
        <taxon>Anaerohalosphaera</taxon>
    </lineage>
</organism>
<keyword evidence="10" id="KW-0347">Helicase</keyword>
<dbReference type="InterPro" id="IPR041445">
    <property type="entry name" value="AAA_lid_4"/>
</dbReference>
<accession>A0A1U9NK02</accession>
<evidence type="ECO:0000256" key="6">
    <source>
        <dbReference type="ARBA" id="ARBA00023125"/>
    </source>
</evidence>
<dbReference type="RefSeq" id="WP_146661082.1">
    <property type="nucleotide sequence ID" value="NZ_CP019791.1"/>
</dbReference>
<feature type="domain" description="AAA+ ATPase" evidence="9">
    <location>
        <begin position="48"/>
        <end position="180"/>
    </location>
</feature>
<evidence type="ECO:0000256" key="3">
    <source>
        <dbReference type="ARBA" id="ARBA00022763"/>
    </source>
</evidence>
<evidence type="ECO:0000259" key="9">
    <source>
        <dbReference type="SMART" id="SM00382"/>
    </source>
</evidence>
<keyword evidence="3" id="KW-0227">DNA damage</keyword>
<proteinExistence type="predicted"/>
<evidence type="ECO:0000313" key="10">
    <source>
        <dbReference type="EMBL" id="AQT68251.1"/>
    </source>
</evidence>
<dbReference type="Pfam" id="PF17864">
    <property type="entry name" value="AAA_lid_4"/>
    <property type="match status" value="1"/>
</dbReference>
<evidence type="ECO:0000256" key="4">
    <source>
        <dbReference type="ARBA" id="ARBA00022801"/>
    </source>
</evidence>
<dbReference type="KEGG" id="alus:STSP2_01407"/>
<dbReference type="GO" id="GO:0005524">
    <property type="term" value="F:ATP binding"/>
    <property type="evidence" value="ECO:0007669"/>
    <property type="project" value="UniProtKB-KW"/>
</dbReference>
<dbReference type="GO" id="GO:0006281">
    <property type="term" value="P:DNA repair"/>
    <property type="evidence" value="ECO:0007669"/>
    <property type="project" value="UniProtKB-KW"/>
</dbReference>
<keyword evidence="8" id="KW-0234">DNA repair</keyword>
<dbReference type="Proteomes" id="UP000189674">
    <property type="component" value="Chromosome"/>
</dbReference>
<evidence type="ECO:0000256" key="5">
    <source>
        <dbReference type="ARBA" id="ARBA00022840"/>
    </source>
</evidence>
<dbReference type="Pfam" id="PF05491">
    <property type="entry name" value="WHD_RuvB"/>
    <property type="match status" value="1"/>
</dbReference>
<dbReference type="SMART" id="SM00382">
    <property type="entry name" value="AAA"/>
    <property type="match status" value="1"/>
</dbReference>
<dbReference type="GO" id="GO:0016787">
    <property type="term" value="F:hydrolase activity"/>
    <property type="evidence" value="ECO:0007669"/>
    <property type="project" value="UniProtKB-KW"/>
</dbReference>
<keyword evidence="6" id="KW-0238">DNA-binding</keyword>
<keyword evidence="4 10" id="KW-0378">Hydrolase</keyword>
<dbReference type="InterPro" id="IPR027417">
    <property type="entry name" value="P-loop_NTPase"/>
</dbReference>
<dbReference type="GO" id="GO:0009378">
    <property type="term" value="F:four-way junction helicase activity"/>
    <property type="evidence" value="ECO:0007669"/>
    <property type="project" value="InterPro"/>
</dbReference>
<dbReference type="SUPFAM" id="SSF46785">
    <property type="entry name" value="Winged helix' DNA-binding domain"/>
    <property type="match status" value="1"/>
</dbReference>
<gene>
    <name evidence="10" type="primary">ruvB_2</name>
    <name evidence="10" type="ORF">STSP2_01407</name>
</gene>
<keyword evidence="2" id="KW-0547">Nucleotide-binding</keyword>
<dbReference type="Gene3D" id="3.40.50.300">
    <property type="entry name" value="P-loop containing nucleotide triphosphate hydrolases"/>
    <property type="match status" value="1"/>
</dbReference>
<dbReference type="GO" id="GO:0006310">
    <property type="term" value="P:DNA recombination"/>
    <property type="evidence" value="ECO:0007669"/>
    <property type="project" value="UniProtKB-KW"/>
</dbReference>
<sequence length="325" mass="36506">MSHEIGTDVNQTQITSLSHIKGQPHIVELLRTSLDAYFANRANNSSSSFGPVLMVGPSGTGKTLTAKAIHCELGNLQLIESNGEMLNPTELTSMLLMADENSSIFVDEAQALDARTQHVLLTALSERKVILPKRKNNKKTCSVPLANFTIILATTHEFQLQNALRNRMRLCCRFNYYSADDLTYIVKQRADALKWDYENSEVLHEIAKRAKQTPRIALNRNLQMAWSVCSADGRNVITKEDVCKAFDLLDIDEEGLDTLDQAYLCELSKRNSMKLNVLSSKLGLPSRTISSVIEPYLLRQELIEKQGSERQITEKGKQHISQNLQ</sequence>
<dbReference type="Gene3D" id="1.10.10.10">
    <property type="entry name" value="Winged helix-like DNA-binding domain superfamily/Winged helix DNA-binding domain"/>
    <property type="match status" value="1"/>
</dbReference>
<keyword evidence="5" id="KW-0067">ATP-binding</keyword>
<reference evidence="11" key="1">
    <citation type="submission" date="2017-02" db="EMBL/GenBank/DDBJ databases">
        <title>Comparative genomics and description of representatives of a novel lineage of planctomycetes thriving in anoxic sediments.</title>
        <authorList>
            <person name="Spring S."/>
            <person name="Bunk B."/>
            <person name="Sproer C."/>
        </authorList>
    </citation>
    <scope>NUCLEOTIDE SEQUENCE [LARGE SCALE GENOMIC DNA]</scope>
    <source>
        <strain evidence="11">ST-NAGAB-D1</strain>
    </source>
</reference>
<dbReference type="InterPro" id="IPR008824">
    <property type="entry name" value="RuvB-like_N"/>
</dbReference>